<dbReference type="HAMAP" id="MF_01875">
    <property type="entry name" value="Prokaryotic_Ku"/>
    <property type="match status" value="1"/>
</dbReference>
<dbReference type="Gene3D" id="2.40.290.10">
    <property type="match status" value="1"/>
</dbReference>
<proteinExistence type="inferred from homology"/>
<keyword evidence="6" id="KW-1185">Reference proteome</keyword>
<keyword evidence="3" id="KW-0227">DNA damage</keyword>
<protein>
    <recommendedName>
        <fullName evidence="3">Non-homologous end joining protein Ku</fullName>
    </recommendedName>
</protein>
<dbReference type="InterPro" id="IPR009187">
    <property type="entry name" value="Prok_Ku"/>
</dbReference>
<sequence length="263" mass="29616">MECCRFGLVSVPVQLFTAVERHTIRFHQVQRGTGDRVRQKRVNERTGQEVPFEEVVKGYPTEDGWVIVDPKELEDIAPGRSRTLEIVGFVDLDEIAPVYFRDTYYLAPSGPQYTKVYGLLREALATANRAGIATFVMRNRQYLAALKAEHEVLAVYLLHWADEVRDPHRELGASLPDHSGASEQELRMAVQLIEAMAIDWDPADYHDTYQQQVQALIDAKRAGGTLEPGIPPPRETEAVDLMQALRASVEHARAGRSGDRDTH</sequence>
<evidence type="ECO:0000256" key="2">
    <source>
        <dbReference type="ARBA" id="ARBA00023172"/>
    </source>
</evidence>
<dbReference type="Proteomes" id="UP001500729">
    <property type="component" value="Unassembled WGS sequence"/>
</dbReference>
<evidence type="ECO:0000259" key="4">
    <source>
        <dbReference type="SMART" id="SM00559"/>
    </source>
</evidence>
<comment type="similarity">
    <text evidence="3">Belongs to the prokaryotic Ku family.</text>
</comment>
<keyword evidence="2 3" id="KW-0233">DNA recombination</keyword>
<dbReference type="NCBIfam" id="TIGR02772">
    <property type="entry name" value="Ku_bact"/>
    <property type="match status" value="1"/>
</dbReference>
<feature type="domain" description="Ku" evidence="4">
    <location>
        <begin position="47"/>
        <end position="177"/>
    </location>
</feature>
<dbReference type="SUPFAM" id="SSF100939">
    <property type="entry name" value="SPOC domain-like"/>
    <property type="match status" value="1"/>
</dbReference>
<dbReference type="InterPro" id="IPR006164">
    <property type="entry name" value="DNA_bd_Ku70/Ku80"/>
</dbReference>
<evidence type="ECO:0000256" key="1">
    <source>
        <dbReference type="ARBA" id="ARBA00023125"/>
    </source>
</evidence>
<evidence type="ECO:0000313" key="6">
    <source>
        <dbReference type="Proteomes" id="UP001500729"/>
    </source>
</evidence>
<comment type="subunit">
    <text evidence="3">Homodimer. Interacts with LigD.</text>
</comment>
<evidence type="ECO:0000256" key="3">
    <source>
        <dbReference type="HAMAP-Rule" id="MF_01875"/>
    </source>
</evidence>
<dbReference type="SMART" id="SM00559">
    <property type="entry name" value="Ku78"/>
    <property type="match status" value="1"/>
</dbReference>
<dbReference type="CDD" id="cd00789">
    <property type="entry name" value="KU_like"/>
    <property type="match status" value="1"/>
</dbReference>
<dbReference type="PANTHER" id="PTHR41251:SF1">
    <property type="entry name" value="NON-HOMOLOGOUS END JOINING PROTEIN KU"/>
    <property type="match status" value="1"/>
</dbReference>
<name>A0ABN1DAX7_SACER</name>
<dbReference type="Pfam" id="PF02735">
    <property type="entry name" value="Ku"/>
    <property type="match status" value="1"/>
</dbReference>
<organism evidence="5 6">
    <name type="scientific">Saccharopolyspora erythraea</name>
    <name type="common">Streptomyces erythraeus</name>
    <dbReference type="NCBI Taxonomy" id="1836"/>
    <lineage>
        <taxon>Bacteria</taxon>
        <taxon>Bacillati</taxon>
        <taxon>Actinomycetota</taxon>
        <taxon>Actinomycetes</taxon>
        <taxon>Pseudonocardiales</taxon>
        <taxon>Pseudonocardiaceae</taxon>
        <taxon>Saccharopolyspora</taxon>
    </lineage>
</organism>
<dbReference type="PANTHER" id="PTHR41251">
    <property type="entry name" value="NON-HOMOLOGOUS END JOINING PROTEIN KU"/>
    <property type="match status" value="1"/>
</dbReference>
<evidence type="ECO:0000313" key="5">
    <source>
        <dbReference type="EMBL" id="GAA0538854.1"/>
    </source>
</evidence>
<comment type="function">
    <text evidence="3">With LigD forms a non-homologous end joining (NHEJ) DNA repair enzyme, which repairs dsDNA breaks with reduced fidelity. Binds linear dsDNA with 5'- and 3'- overhangs but not closed circular dsDNA nor ssDNA. Recruits and stimulates the ligase activity of LigD.</text>
</comment>
<dbReference type="InterPro" id="IPR016194">
    <property type="entry name" value="SPOC-like_C_dom_sf"/>
</dbReference>
<gene>
    <name evidence="3" type="primary">ku</name>
    <name evidence="5" type="ORF">GCM10009533_42580</name>
</gene>
<accession>A0ABN1DAX7</accession>
<keyword evidence="1 3" id="KW-0238">DNA-binding</keyword>
<keyword evidence="3" id="KW-0234">DNA repair</keyword>
<reference evidence="5 6" key="1">
    <citation type="journal article" date="2019" name="Int. J. Syst. Evol. Microbiol.">
        <title>The Global Catalogue of Microorganisms (GCM) 10K type strain sequencing project: providing services to taxonomists for standard genome sequencing and annotation.</title>
        <authorList>
            <consortium name="The Broad Institute Genomics Platform"/>
            <consortium name="The Broad Institute Genome Sequencing Center for Infectious Disease"/>
            <person name="Wu L."/>
            <person name="Ma J."/>
        </authorList>
    </citation>
    <scope>NUCLEOTIDE SEQUENCE [LARGE SCALE GENOMIC DNA]</scope>
    <source>
        <strain evidence="5 6">JCM 10303</strain>
    </source>
</reference>
<dbReference type="EMBL" id="BAAAGS010000029">
    <property type="protein sequence ID" value="GAA0538854.1"/>
    <property type="molecule type" value="Genomic_DNA"/>
</dbReference>
<dbReference type="PIRSF" id="PIRSF006493">
    <property type="entry name" value="Prok_Ku"/>
    <property type="match status" value="1"/>
</dbReference>
<comment type="caution">
    <text evidence="5">The sequence shown here is derived from an EMBL/GenBank/DDBJ whole genome shotgun (WGS) entry which is preliminary data.</text>
</comment>